<sequence length="257" mass="30867">MGDLYSNKLWIEDTSNKVNQYKDEKEKALISLKAKQREENQNKFNFIKEILKENLDLQKIIKFIIAETKFKYKEIRKIIIILETSFFAVGIAVQGINCYYNINNKTNLILTFLVTSVIWTIIFFMANEITKKILYKKYIKRCKDIEINTEDLILVMDQFLYNYEKLLKEIPLKLLNHELRNSHKSNFDKYIYFISINNKSLRKKIRSKKLKIYKGIFCKNNDFINDMETLENNYFNTVFTYNRKDTLEEAVKSFLEI</sequence>
<reference evidence="3 4" key="1">
    <citation type="submission" date="2017-04" db="EMBL/GenBank/DDBJ databases">
        <authorList>
            <person name="Afonso C.L."/>
            <person name="Miller P.J."/>
            <person name="Scott M.A."/>
            <person name="Spackman E."/>
            <person name="Goraichik I."/>
            <person name="Dimitrov K.M."/>
            <person name="Suarez D.L."/>
            <person name="Swayne D.E."/>
        </authorList>
    </citation>
    <scope>NUCLEOTIDE SEQUENCE [LARGE SCALE GENOMIC DNA]</scope>
    <source>
        <strain evidence="3 4">DSM 12555</strain>
    </source>
</reference>
<protein>
    <submittedName>
        <fullName evidence="3">Uncharacterized protein</fullName>
    </submittedName>
</protein>
<accession>A0A1W1XHF1</accession>
<keyword evidence="2" id="KW-0812">Transmembrane</keyword>
<dbReference type="Proteomes" id="UP000192468">
    <property type="component" value="Unassembled WGS sequence"/>
</dbReference>
<dbReference type="RefSeq" id="WP_084115307.1">
    <property type="nucleotide sequence ID" value="NZ_FWXH01000005.1"/>
</dbReference>
<evidence type="ECO:0000313" key="3">
    <source>
        <dbReference type="EMBL" id="SMC23204.1"/>
    </source>
</evidence>
<proteinExistence type="predicted"/>
<feature type="transmembrane region" description="Helical" evidence="2">
    <location>
        <begin position="108"/>
        <end position="127"/>
    </location>
</feature>
<keyword evidence="2" id="KW-1133">Transmembrane helix</keyword>
<dbReference type="STRING" id="1121291.SAMN02745134_01806"/>
<keyword evidence="1" id="KW-0175">Coiled coil</keyword>
<feature type="transmembrane region" description="Helical" evidence="2">
    <location>
        <begin position="78"/>
        <end position="102"/>
    </location>
</feature>
<evidence type="ECO:0000256" key="1">
    <source>
        <dbReference type="SAM" id="Coils"/>
    </source>
</evidence>
<evidence type="ECO:0000313" key="4">
    <source>
        <dbReference type="Proteomes" id="UP000192468"/>
    </source>
</evidence>
<keyword evidence="4" id="KW-1185">Reference proteome</keyword>
<dbReference type="AlphaFoldDB" id="A0A1W1XHF1"/>
<keyword evidence="2" id="KW-0472">Membrane</keyword>
<feature type="coiled-coil region" evidence="1">
    <location>
        <begin position="11"/>
        <end position="42"/>
    </location>
</feature>
<evidence type="ECO:0000256" key="2">
    <source>
        <dbReference type="SAM" id="Phobius"/>
    </source>
</evidence>
<organism evidence="3 4">
    <name type="scientific">Clostridium acidisoli DSM 12555</name>
    <dbReference type="NCBI Taxonomy" id="1121291"/>
    <lineage>
        <taxon>Bacteria</taxon>
        <taxon>Bacillati</taxon>
        <taxon>Bacillota</taxon>
        <taxon>Clostridia</taxon>
        <taxon>Eubacteriales</taxon>
        <taxon>Clostridiaceae</taxon>
        <taxon>Clostridium</taxon>
    </lineage>
</organism>
<gene>
    <name evidence="3" type="ORF">SAMN02745134_01806</name>
</gene>
<name>A0A1W1XHF1_9CLOT</name>
<dbReference type="EMBL" id="FWXH01000005">
    <property type="protein sequence ID" value="SMC23204.1"/>
    <property type="molecule type" value="Genomic_DNA"/>
</dbReference>